<protein>
    <submittedName>
        <fullName evidence="2">Uncharacterized protein</fullName>
    </submittedName>
</protein>
<evidence type="ECO:0000256" key="1">
    <source>
        <dbReference type="SAM" id="Phobius"/>
    </source>
</evidence>
<feature type="transmembrane region" description="Helical" evidence="1">
    <location>
        <begin position="98"/>
        <end position="118"/>
    </location>
</feature>
<evidence type="ECO:0000313" key="3">
    <source>
        <dbReference type="Proteomes" id="UP000003330"/>
    </source>
</evidence>
<dbReference type="STRING" id="764299.STRIC_0866"/>
<dbReference type="Proteomes" id="UP000003330">
    <property type="component" value="Unassembled WGS sequence"/>
</dbReference>
<sequence>MKALISIDYTYDFVADQGKLTAGKPAQAISESIAKVTKEAYKAGYFIFFLRLIAMMKGILFIQRQSFFQRIISKEPKVEICLENWLVFIKTFKRMKRYFGWINVIILPFQELILIFAYENVGLRPLS</sequence>
<keyword evidence="1" id="KW-0812">Transmembrane</keyword>
<gene>
    <name evidence="2" type="ORF">STRIC_0866</name>
</gene>
<dbReference type="InterPro" id="IPR036380">
    <property type="entry name" value="Isochorismatase-like_sf"/>
</dbReference>
<dbReference type="eggNOG" id="COG1335">
    <property type="taxonomic scope" value="Bacteria"/>
</dbReference>
<accession>G5K002</accession>
<dbReference type="Gene3D" id="3.40.50.850">
    <property type="entry name" value="Isochorismatase-like"/>
    <property type="match status" value="1"/>
</dbReference>
<keyword evidence="1" id="KW-0472">Membrane</keyword>
<comment type="caution">
    <text evidence="2">The sequence shown here is derived from an EMBL/GenBank/DDBJ whole genome shotgun (WGS) entry which is preliminary data.</text>
</comment>
<name>G5K002_9STRE</name>
<organism evidence="2 3">
    <name type="scientific">Streptococcus ictaluri 707-05</name>
    <dbReference type="NCBI Taxonomy" id="764299"/>
    <lineage>
        <taxon>Bacteria</taxon>
        <taxon>Bacillati</taxon>
        <taxon>Bacillota</taxon>
        <taxon>Bacilli</taxon>
        <taxon>Lactobacillales</taxon>
        <taxon>Streptococcaceae</taxon>
        <taxon>Streptococcus</taxon>
    </lineage>
</organism>
<dbReference type="AlphaFoldDB" id="G5K002"/>
<evidence type="ECO:0000313" key="2">
    <source>
        <dbReference type="EMBL" id="EHI70810.1"/>
    </source>
</evidence>
<proteinExistence type="predicted"/>
<dbReference type="EMBL" id="AEUX02000001">
    <property type="protein sequence ID" value="EHI70810.1"/>
    <property type="molecule type" value="Genomic_DNA"/>
</dbReference>
<feature type="transmembrane region" description="Helical" evidence="1">
    <location>
        <begin position="43"/>
        <end position="62"/>
    </location>
</feature>
<keyword evidence="1" id="KW-1133">Transmembrane helix</keyword>
<reference evidence="2 3" key="1">
    <citation type="journal article" date="2014" name="Int. J. Syst. Evol. Microbiol.">
        <title>Phylogenomics and the dynamic genome evolution of the genus Streptococcus.</title>
        <authorList>
            <consortium name="The Broad Institute Genome Sequencing Platform"/>
            <person name="Richards V.P."/>
            <person name="Palmer S.R."/>
            <person name="Pavinski Bitar P.D."/>
            <person name="Qin X."/>
            <person name="Weinstock G.M."/>
            <person name="Highlander S.K."/>
            <person name="Town C.D."/>
            <person name="Burne R.A."/>
            <person name="Stanhope M.J."/>
        </authorList>
    </citation>
    <scope>NUCLEOTIDE SEQUENCE [LARGE SCALE GENOMIC DNA]</scope>
    <source>
        <strain evidence="2 3">707-05</strain>
    </source>
</reference>
<dbReference type="SUPFAM" id="SSF52499">
    <property type="entry name" value="Isochorismatase-like hydrolases"/>
    <property type="match status" value="1"/>
</dbReference>
<keyword evidence="3" id="KW-1185">Reference proteome</keyword>